<dbReference type="EMBL" id="HBGB01021222">
    <property type="protein sequence ID" value="CAD9057190.1"/>
    <property type="molecule type" value="Transcribed_RNA"/>
</dbReference>
<sequence length="139" mass="15290">MLYAQVVPVKGKDETLTPSKTIKVPLGLYEDADADGAAVLLPPSSVVPCGCFEPDIGKERDEDEDEIIKEIDLKDAMQLDKDVINMAAIVRCQEVCQQTSGCGVFSFYEDLSLCQLRRGGEQWQRRHSLPNVISGAKTC</sequence>
<feature type="domain" description="Apple" evidence="1">
    <location>
        <begin position="80"/>
        <end position="123"/>
    </location>
</feature>
<organism evidence="2">
    <name type="scientific">Vitrella brassicaformis</name>
    <dbReference type="NCBI Taxonomy" id="1169539"/>
    <lineage>
        <taxon>Eukaryota</taxon>
        <taxon>Sar</taxon>
        <taxon>Alveolata</taxon>
        <taxon>Colpodellida</taxon>
        <taxon>Vitrellaceae</taxon>
        <taxon>Vitrella</taxon>
    </lineage>
</organism>
<evidence type="ECO:0000259" key="1">
    <source>
        <dbReference type="Pfam" id="PF00024"/>
    </source>
</evidence>
<protein>
    <recommendedName>
        <fullName evidence="1">Apple domain-containing protein</fullName>
    </recommendedName>
</protein>
<accession>A0A7S1JX99</accession>
<evidence type="ECO:0000313" key="2">
    <source>
        <dbReference type="EMBL" id="CAD9057190.1"/>
    </source>
</evidence>
<proteinExistence type="predicted"/>
<reference evidence="2" key="1">
    <citation type="submission" date="2021-01" db="EMBL/GenBank/DDBJ databases">
        <authorList>
            <person name="Corre E."/>
            <person name="Pelletier E."/>
            <person name="Niang G."/>
            <person name="Scheremetjew M."/>
            <person name="Finn R."/>
            <person name="Kale V."/>
            <person name="Holt S."/>
            <person name="Cochrane G."/>
            <person name="Meng A."/>
            <person name="Brown T."/>
            <person name="Cohen L."/>
        </authorList>
    </citation>
    <scope>NUCLEOTIDE SEQUENCE</scope>
    <source>
        <strain evidence="2">CCMP3346</strain>
    </source>
</reference>
<dbReference type="AlphaFoldDB" id="A0A7S1JX99"/>
<dbReference type="SUPFAM" id="SSF57414">
    <property type="entry name" value="Hairpin loop containing domain-like"/>
    <property type="match status" value="1"/>
</dbReference>
<dbReference type="Gene3D" id="3.50.4.10">
    <property type="entry name" value="Hepatocyte Growth Factor"/>
    <property type="match status" value="1"/>
</dbReference>
<dbReference type="Pfam" id="PF00024">
    <property type="entry name" value="PAN_1"/>
    <property type="match status" value="1"/>
</dbReference>
<dbReference type="InterPro" id="IPR003609">
    <property type="entry name" value="Pan_app"/>
</dbReference>
<gene>
    <name evidence="2" type="ORF">VBRA1451_LOCUS12256</name>
</gene>
<name>A0A7S1JX99_9ALVE</name>